<organism evidence="1 2">
    <name type="scientific">Hibiscus sabdariffa</name>
    <name type="common">roselle</name>
    <dbReference type="NCBI Taxonomy" id="183260"/>
    <lineage>
        <taxon>Eukaryota</taxon>
        <taxon>Viridiplantae</taxon>
        <taxon>Streptophyta</taxon>
        <taxon>Embryophyta</taxon>
        <taxon>Tracheophyta</taxon>
        <taxon>Spermatophyta</taxon>
        <taxon>Magnoliopsida</taxon>
        <taxon>eudicotyledons</taxon>
        <taxon>Gunneridae</taxon>
        <taxon>Pentapetalae</taxon>
        <taxon>rosids</taxon>
        <taxon>malvids</taxon>
        <taxon>Malvales</taxon>
        <taxon>Malvaceae</taxon>
        <taxon>Malvoideae</taxon>
        <taxon>Hibiscus</taxon>
    </lineage>
</organism>
<dbReference type="EMBL" id="JBBPBN010000036">
    <property type="protein sequence ID" value="KAK9001179.1"/>
    <property type="molecule type" value="Genomic_DNA"/>
</dbReference>
<dbReference type="PANTHER" id="PTHR14094:SF9">
    <property type="entry name" value="SIGNAL RECOGNITION PARTICLE SUBUNIT SRP72"/>
    <property type="match status" value="1"/>
</dbReference>
<gene>
    <name evidence="1" type="ORF">V6N11_082970</name>
</gene>
<proteinExistence type="predicted"/>
<keyword evidence="2" id="KW-1185">Reference proteome</keyword>
<dbReference type="PANTHER" id="PTHR14094">
    <property type="entry name" value="SIGNAL RECOGNITION PARTICLE 72"/>
    <property type="match status" value="1"/>
</dbReference>
<dbReference type="Proteomes" id="UP001396334">
    <property type="component" value="Unassembled WGS sequence"/>
</dbReference>
<comment type="caution">
    <text evidence="1">The sequence shown here is derived from an EMBL/GenBank/DDBJ whole genome shotgun (WGS) entry which is preliminary data.</text>
</comment>
<evidence type="ECO:0000313" key="2">
    <source>
        <dbReference type="Proteomes" id="UP001396334"/>
    </source>
</evidence>
<accession>A0ABR2QKY5</accession>
<reference evidence="1 2" key="1">
    <citation type="journal article" date="2024" name="G3 (Bethesda)">
        <title>Genome assembly of Hibiscus sabdariffa L. provides insights into metabolisms of medicinal natural products.</title>
        <authorList>
            <person name="Kim T."/>
        </authorList>
    </citation>
    <scope>NUCLEOTIDE SEQUENCE [LARGE SCALE GENOMIC DNA]</scope>
    <source>
        <strain evidence="1">TK-2024</strain>
        <tissue evidence="1">Old leaves</tissue>
    </source>
</reference>
<sequence length="173" mass="19441">MTEENLVDDDIENKFTPIAIQLDFVHQLLGQTPKANRAYTDIIRMTAEPSLSVAVNNLIVVKCPKHISDSSRKLEHAIVLKLSPKQKTIYAIRVLLLHANKMDQARELVSILLETFPDSVMQILFQAAVLVRENKSGETEEILVQFAEIQTENVAMLHATEASMQEFKASLLS</sequence>
<evidence type="ECO:0000313" key="1">
    <source>
        <dbReference type="EMBL" id="KAK9001179.1"/>
    </source>
</evidence>
<name>A0ABR2QKY5_9ROSI</name>
<protein>
    <submittedName>
        <fullName evidence="1">Uncharacterized protein</fullName>
    </submittedName>
</protein>
<dbReference type="InterPro" id="IPR026270">
    <property type="entry name" value="SRP72"/>
</dbReference>